<dbReference type="AlphaFoldDB" id="A0AAE3VP34"/>
<dbReference type="Gene3D" id="1.10.10.10">
    <property type="entry name" value="Winged helix-like DNA-binding domain superfamily/Winged helix DNA-binding domain"/>
    <property type="match status" value="1"/>
</dbReference>
<dbReference type="InterPro" id="IPR036388">
    <property type="entry name" value="WH-like_DNA-bd_sf"/>
</dbReference>
<keyword evidence="4" id="KW-0804">Transcription</keyword>
<dbReference type="InterPro" id="IPR036390">
    <property type="entry name" value="WH_DNA-bd_sf"/>
</dbReference>
<feature type="domain" description="HTH lysR-type" evidence="5">
    <location>
        <begin position="5"/>
        <end position="62"/>
    </location>
</feature>
<keyword evidence="2" id="KW-0805">Transcription regulation</keyword>
<evidence type="ECO:0000313" key="7">
    <source>
        <dbReference type="Proteomes" id="UP001229244"/>
    </source>
</evidence>
<keyword evidence="7" id="KW-1185">Reference proteome</keyword>
<comment type="similarity">
    <text evidence="1">Belongs to the LysR transcriptional regulatory family.</text>
</comment>
<evidence type="ECO:0000256" key="2">
    <source>
        <dbReference type="ARBA" id="ARBA00023015"/>
    </source>
</evidence>
<comment type="caution">
    <text evidence="6">The sequence shown here is derived from an EMBL/GenBank/DDBJ whole genome shotgun (WGS) entry which is preliminary data.</text>
</comment>
<dbReference type="InterPro" id="IPR058163">
    <property type="entry name" value="LysR-type_TF_proteobact-type"/>
</dbReference>
<dbReference type="GO" id="GO:0006351">
    <property type="term" value="P:DNA-templated transcription"/>
    <property type="evidence" value="ECO:0007669"/>
    <property type="project" value="TreeGrafter"/>
</dbReference>
<accession>A0AAE3VP34</accession>
<evidence type="ECO:0000256" key="3">
    <source>
        <dbReference type="ARBA" id="ARBA00023125"/>
    </source>
</evidence>
<dbReference type="RefSeq" id="WP_306885470.1">
    <property type="nucleotide sequence ID" value="NZ_JAUSUL010000002.1"/>
</dbReference>
<organism evidence="6 7">
    <name type="scientific">Amorphus orientalis</name>
    <dbReference type="NCBI Taxonomy" id="649198"/>
    <lineage>
        <taxon>Bacteria</taxon>
        <taxon>Pseudomonadati</taxon>
        <taxon>Pseudomonadota</taxon>
        <taxon>Alphaproteobacteria</taxon>
        <taxon>Hyphomicrobiales</taxon>
        <taxon>Amorphaceae</taxon>
        <taxon>Amorphus</taxon>
    </lineage>
</organism>
<dbReference type="PANTHER" id="PTHR30537:SF3">
    <property type="entry name" value="TRANSCRIPTIONAL REGULATORY PROTEIN"/>
    <property type="match status" value="1"/>
</dbReference>
<dbReference type="PRINTS" id="PR00039">
    <property type="entry name" value="HTHLYSR"/>
</dbReference>
<dbReference type="GO" id="GO:0043565">
    <property type="term" value="F:sequence-specific DNA binding"/>
    <property type="evidence" value="ECO:0007669"/>
    <property type="project" value="TreeGrafter"/>
</dbReference>
<dbReference type="InterPro" id="IPR005119">
    <property type="entry name" value="LysR_subst-bd"/>
</dbReference>
<proteinExistence type="inferred from homology"/>
<evidence type="ECO:0000313" key="6">
    <source>
        <dbReference type="EMBL" id="MDQ0315647.1"/>
    </source>
</evidence>
<keyword evidence="3 6" id="KW-0238">DNA-binding</keyword>
<reference evidence="6" key="1">
    <citation type="submission" date="2023-07" db="EMBL/GenBank/DDBJ databases">
        <title>Genomic Encyclopedia of Type Strains, Phase IV (KMG-IV): sequencing the most valuable type-strain genomes for metagenomic binning, comparative biology and taxonomic classification.</title>
        <authorList>
            <person name="Goeker M."/>
        </authorList>
    </citation>
    <scope>NUCLEOTIDE SEQUENCE</scope>
    <source>
        <strain evidence="6">DSM 21202</strain>
    </source>
</reference>
<sequence length="297" mass="32071">MSTEPSWDLYRTFAAVLREGSLSGAARALGLTQPTVARHIDALEASLGAALFVRTQRGLSPTDLALELAPYAELLGSTSAALLRTAHGGSDDVSGTVRISASEVVGMEHLPGILTRIRRAHPRLTLELSLSNTVDDLAQRKADVAVRMVRPTQQALVARRIGTLALGLHAHKAYLADRTPPRTLADLRDHDLIGYDVETPAIRGIVERFPELSRSAFAFRADNDVAQLAAIRAGFGIGVCQCAVARRDPELVHLLPDALSIDLEVWVVMHEDLRTSARCRAVFDGLVDGLGAIVDRR</sequence>
<dbReference type="EMBL" id="JAUSUL010000002">
    <property type="protein sequence ID" value="MDQ0315647.1"/>
    <property type="molecule type" value="Genomic_DNA"/>
</dbReference>
<dbReference type="Proteomes" id="UP001229244">
    <property type="component" value="Unassembled WGS sequence"/>
</dbReference>
<dbReference type="Pfam" id="PF03466">
    <property type="entry name" value="LysR_substrate"/>
    <property type="match status" value="1"/>
</dbReference>
<evidence type="ECO:0000256" key="1">
    <source>
        <dbReference type="ARBA" id="ARBA00009437"/>
    </source>
</evidence>
<dbReference type="PROSITE" id="PS50931">
    <property type="entry name" value="HTH_LYSR"/>
    <property type="match status" value="1"/>
</dbReference>
<dbReference type="InterPro" id="IPR000847">
    <property type="entry name" value="LysR_HTH_N"/>
</dbReference>
<dbReference type="SUPFAM" id="SSF46785">
    <property type="entry name" value="Winged helix' DNA-binding domain"/>
    <property type="match status" value="1"/>
</dbReference>
<dbReference type="SUPFAM" id="SSF53850">
    <property type="entry name" value="Periplasmic binding protein-like II"/>
    <property type="match status" value="1"/>
</dbReference>
<protein>
    <submittedName>
        <fullName evidence="6">DNA-binding transcriptional LysR family regulator</fullName>
    </submittedName>
</protein>
<gene>
    <name evidence="6" type="ORF">J2S73_002104</name>
</gene>
<dbReference type="PANTHER" id="PTHR30537">
    <property type="entry name" value="HTH-TYPE TRANSCRIPTIONAL REGULATOR"/>
    <property type="match status" value="1"/>
</dbReference>
<evidence type="ECO:0000256" key="4">
    <source>
        <dbReference type="ARBA" id="ARBA00023163"/>
    </source>
</evidence>
<dbReference type="Gene3D" id="3.40.190.290">
    <property type="match status" value="1"/>
</dbReference>
<dbReference type="GO" id="GO:0003700">
    <property type="term" value="F:DNA-binding transcription factor activity"/>
    <property type="evidence" value="ECO:0007669"/>
    <property type="project" value="InterPro"/>
</dbReference>
<name>A0AAE3VP34_9HYPH</name>
<dbReference type="Pfam" id="PF00126">
    <property type="entry name" value="HTH_1"/>
    <property type="match status" value="1"/>
</dbReference>
<evidence type="ECO:0000259" key="5">
    <source>
        <dbReference type="PROSITE" id="PS50931"/>
    </source>
</evidence>